<evidence type="ECO:0000313" key="3">
    <source>
        <dbReference type="Proteomes" id="UP000472573"/>
    </source>
</evidence>
<organism evidence="2 4">
    <name type="scientific">Pediococcus pentosaceus</name>
    <dbReference type="NCBI Taxonomy" id="1255"/>
    <lineage>
        <taxon>Bacteria</taxon>
        <taxon>Bacillati</taxon>
        <taxon>Bacillota</taxon>
        <taxon>Bacilli</taxon>
        <taxon>Lactobacillales</taxon>
        <taxon>Lactobacillaceae</taxon>
        <taxon>Pediococcus</taxon>
    </lineage>
</organism>
<evidence type="ECO:0000313" key="4">
    <source>
        <dbReference type="Proteomes" id="UP000743107"/>
    </source>
</evidence>
<evidence type="ECO:0000313" key="1">
    <source>
        <dbReference type="EMBL" id="KAF0415085.1"/>
    </source>
</evidence>
<dbReference type="SUPFAM" id="SSF75005">
    <property type="entry name" value="Arabinanase/levansucrase/invertase"/>
    <property type="match status" value="1"/>
</dbReference>
<dbReference type="Gene3D" id="2.115.10.20">
    <property type="entry name" value="Glycosyl hydrolase domain, family 43"/>
    <property type="match status" value="1"/>
</dbReference>
<reference evidence="1" key="2">
    <citation type="submission" date="2019-12" db="EMBL/GenBank/DDBJ databases">
        <title>SpeciesPrimer: A bioinformatics pipeline dedicated to the design of qPCR primers for the quantification of bacterial species.</title>
        <authorList>
            <person name="Dreier M."/>
            <person name="Berthoud H."/>
            <person name="Shani N."/>
            <person name="Wechsler D."/>
            <person name="Junier P."/>
        </authorList>
    </citation>
    <scope>NUCLEOTIDE SEQUENCE</scope>
    <source>
        <strain evidence="1">FAM13073</strain>
    </source>
</reference>
<reference evidence="3" key="3">
    <citation type="submission" date="2020-03" db="EMBL/GenBank/DDBJ databases">
        <title>SpeciesPrimer: A bioinformatics pipeline dedicated to the design of qPCR primers for the quantification of bacterial species.</title>
        <authorList>
            <person name="Dreier M."/>
            <person name="Berthoud H."/>
            <person name="Shani N."/>
            <person name="Wechsler D."/>
            <person name="Junier P."/>
        </authorList>
    </citation>
    <scope>NUCLEOTIDE SEQUENCE [LARGE SCALE GENOMIC DNA]</scope>
    <source>
        <strain evidence="3">FAM13073</strain>
    </source>
</reference>
<sequence length="487" mass="54890">MTVLNLAKDYKYIAMTFDEVKYPTPVNSHLIGSNDGIKWKEIKKYDFGWRDPSIIQIDNVYYIAVGEKINRTEDFNSFDNDVITLPDSDYAHWASEFFRDKDGNVKIVSAINKDATNPDGFSLRSYNIDFKALTVTIDHDIKGNWEVGSPIDPNITVVNDQLVLFVSESDKRIHQYTANDLDDTFEPVKSNLVKAQGDTSNEAPELLLLRDKAILYCDPWFDEAHRQLHYMTADLSMDNWSTPAAITGLDYRPRHFGIIETGEDPLNQGRPVIQIKGDEKDGYALTHWEAITNKPDVAERSELNNYQKKHGTSVDQLPEGTTIADMCANIKDYCGEWVNTKYVISDAPDGKGTFCSINLHKATNLTGGYILYIPFDSGDIWYAPLNGALKEWTRLTSHKIRNYTKEKLELSQLIPAGGRVTDYLILDCQVSGGPHGYDADMIATLKSSGITDYTGTQQLHIVSDNSLYVRSYAGNPRVFSAWKTITS</sequence>
<name>A0A6L5A3J6_PEDPE</name>
<dbReference type="Proteomes" id="UP000472573">
    <property type="component" value="Unassembled WGS sequence"/>
</dbReference>
<dbReference type="AlphaFoldDB" id="A0A6L5A3J6"/>
<gene>
    <name evidence="1" type="ORF">GBO79_01840</name>
    <name evidence="2" type="ORF">ITQ97_01180</name>
</gene>
<comment type="caution">
    <text evidence="2">The sequence shown here is derived from an EMBL/GenBank/DDBJ whole genome shotgun (WGS) entry which is preliminary data.</text>
</comment>
<dbReference type="EMBL" id="JADOFV010000001">
    <property type="protein sequence ID" value="MBF7126451.1"/>
    <property type="molecule type" value="Genomic_DNA"/>
</dbReference>
<dbReference type="InterPro" id="IPR023296">
    <property type="entry name" value="Glyco_hydro_beta-prop_sf"/>
</dbReference>
<dbReference type="Proteomes" id="UP000743107">
    <property type="component" value="Unassembled WGS sequence"/>
</dbReference>
<reference evidence="1" key="1">
    <citation type="submission" date="2019-10" db="EMBL/GenBank/DDBJ databases">
        <authorList>
            <person name="Irmler S."/>
            <person name="Berthoud H."/>
            <person name="Roetschi A."/>
            <person name="Arias E."/>
            <person name="Shani N."/>
            <person name="Wuethrich D."/>
            <person name="Bruggmann R."/>
        </authorList>
    </citation>
    <scope>NUCLEOTIDE SEQUENCE</scope>
    <source>
        <strain evidence="1">FAM13073</strain>
    </source>
</reference>
<proteinExistence type="predicted"/>
<dbReference type="EMBL" id="WENB01000001">
    <property type="protein sequence ID" value="KAF0415085.1"/>
    <property type="molecule type" value="Genomic_DNA"/>
</dbReference>
<evidence type="ECO:0000313" key="2">
    <source>
        <dbReference type="EMBL" id="MBF7126451.1"/>
    </source>
</evidence>
<protein>
    <submittedName>
        <fullName evidence="2">Uncharacterized protein</fullName>
    </submittedName>
</protein>
<reference evidence="2" key="4">
    <citation type="submission" date="2020-11" db="EMBL/GenBank/DDBJ databases">
        <title>Antibiotic susceptibility profiles of Pediococcus pentosaceus from various origins and their implications for the safety assessment of strains with food-technology applications.</title>
        <authorList>
            <person name="Shani N."/>
            <person name="Oberhaensli S."/>
            <person name="Arias E."/>
        </authorList>
    </citation>
    <scope>NUCLEOTIDE SEQUENCE</scope>
    <source>
        <strain evidence="2">FAM 19164</strain>
    </source>
</reference>
<dbReference type="RefSeq" id="WP_159276462.1">
    <property type="nucleotide sequence ID" value="NZ_JADOFV010000001.1"/>
</dbReference>
<accession>A0A6L5A3J6</accession>
<keyword evidence="3" id="KW-1185">Reference proteome</keyword>